<feature type="non-terminal residue" evidence="1">
    <location>
        <position position="1"/>
    </location>
</feature>
<dbReference type="EMBL" id="QEFC01000330">
    <property type="protein sequence ID" value="KAE9464611.1"/>
    <property type="molecule type" value="Genomic_DNA"/>
</dbReference>
<proteinExistence type="predicted"/>
<evidence type="ECO:0000313" key="2">
    <source>
        <dbReference type="Proteomes" id="UP000428333"/>
    </source>
</evidence>
<comment type="caution">
    <text evidence="1">The sequence shown here is derived from an EMBL/GenBank/DDBJ whole genome shotgun (WGS) entry which is preliminary data.</text>
</comment>
<name>A0A6A4M894_9ERIC</name>
<accession>A0A6A4M894</accession>
<keyword evidence="2" id="KW-1185">Reference proteome</keyword>
<sequence>MDLWKSLTSFCIEQSFAGPLRSSRLQGCFGCLAKDGLIMFREWPLVSDMLGSNRFDTLILLCDWDLDFLSKYLISLRQQRSKNGELLCELATVIDWNIKTGNS</sequence>
<dbReference type="Proteomes" id="UP000428333">
    <property type="component" value="Linkage Group LG02"/>
</dbReference>
<organism evidence="1 2">
    <name type="scientific">Rhododendron williamsianum</name>
    <dbReference type="NCBI Taxonomy" id="262921"/>
    <lineage>
        <taxon>Eukaryota</taxon>
        <taxon>Viridiplantae</taxon>
        <taxon>Streptophyta</taxon>
        <taxon>Embryophyta</taxon>
        <taxon>Tracheophyta</taxon>
        <taxon>Spermatophyta</taxon>
        <taxon>Magnoliopsida</taxon>
        <taxon>eudicotyledons</taxon>
        <taxon>Gunneridae</taxon>
        <taxon>Pentapetalae</taxon>
        <taxon>asterids</taxon>
        <taxon>Ericales</taxon>
        <taxon>Ericaceae</taxon>
        <taxon>Ericoideae</taxon>
        <taxon>Rhodoreae</taxon>
        <taxon>Rhododendron</taxon>
    </lineage>
</organism>
<reference evidence="1 2" key="1">
    <citation type="journal article" date="2019" name="Genome Biol. Evol.">
        <title>The Rhododendron genome and chromosomal organization provide insight into shared whole-genome duplications across the heath family (Ericaceae).</title>
        <authorList>
            <person name="Soza V.L."/>
            <person name="Lindsley D."/>
            <person name="Waalkes A."/>
            <person name="Ramage E."/>
            <person name="Patwardhan R.P."/>
            <person name="Burton J.N."/>
            <person name="Adey A."/>
            <person name="Kumar A."/>
            <person name="Qiu R."/>
            <person name="Shendure J."/>
            <person name="Hall B."/>
        </authorList>
    </citation>
    <scope>NUCLEOTIDE SEQUENCE [LARGE SCALE GENOMIC DNA]</scope>
    <source>
        <strain evidence="1">RSF 1966-606</strain>
    </source>
</reference>
<evidence type="ECO:0000313" key="1">
    <source>
        <dbReference type="EMBL" id="KAE9464611.1"/>
    </source>
</evidence>
<protein>
    <submittedName>
        <fullName evidence="1">Uncharacterized protein</fullName>
    </submittedName>
</protein>
<gene>
    <name evidence="1" type="ORF">C3L33_03489</name>
</gene>
<dbReference type="AlphaFoldDB" id="A0A6A4M894"/>